<keyword evidence="3" id="KW-1185">Reference proteome</keyword>
<dbReference type="AlphaFoldDB" id="A0A1I4ZAZ4"/>
<evidence type="ECO:0000313" key="3">
    <source>
        <dbReference type="Proteomes" id="UP000199011"/>
    </source>
</evidence>
<feature type="domain" description="Novel toxin 17" evidence="1">
    <location>
        <begin position="2"/>
        <end position="64"/>
    </location>
</feature>
<sequence length="65" mass="7271">MPLPKKDGGYLDRFGNVWTKGPSRTAGESFEWDIQLSKTGRKQIGWVTRDGSHANISLKGEVTHK</sequence>
<gene>
    <name evidence="2" type="ORF">SAMN05421579_10550</name>
</gene>
<dbReference type="Proteomes" id="UP000199011">
    <property type="component" value="Unassembled WGS sequence"/>
</dbReference>
<dbReference type="InterPro" id="IPR029117">
    <property type="entry name" value="Ntox17"/>
</dbReference>
<reference evidence="3" key="1">
    <citation type="submission" date="2016-10" db="EMBL/GenBank/DDBJ databases">
        <authorList>
            <person name="Varghese N."/>
            <person name="Submissions S."/>
        </authorList>
    </citation>
    <scope>NUCLEOTIDE SEQUENCE [LARGE SCALE GENOMIC DNA]</scope>
    <source>
        <strain evidence="3">DSM 16522</strain>
    </source>
</reference>
<dbReference type="Pfam" id="PF15524">
    <property type="entry name" value="Ntox17"/>
    <property type="match status" value="1"/>
</dbReference>
<dbReference type="STRING" id="53341.SAMN05421579_10550"/>
<evidence type="ECO:0000313" key="2">
    <source>
        <dbReference type="EMBL" id="SFN47454.1"/>
    </source>
</evidence>
<proteinExistence type="predicted"/>
<evidence type="ECO:0000259" key="1">
    <source>
        <dbReference type="Pfam" id="PF15524"/>
    </source>
</evidence>
<dbReference type="EMBL" id="FOVO01000005">
    <property type="protein sequence ID" value="SFN47454.1"/>
    <property type="molecule type" value="Genomic_DNA"/>
</dbReference>
<protein>
    <submittedName>
        <fullName evidence="2">Filamentous hemagglutinin</fullName>
    </submittedName>
</protein>
<organism evidence="2 3">
    <name type="scientific">Xenorhabdus japonica</name>
    <dbReference type="NCBI Taxonomy" id="53341"/>
    <lineage>
        <taxon>Bacteria</taxon>
        <taxon>Pseudomonadati</taxon>
        <taxon>Pseudomonadota</taxon>
        <taxon>Gammaproteobacteria</taxon>
        <taxon>Enterobacterales</taxon>
        <taxon>Morganellaceae</taxon>
        <taxon>Xenorhabdus</taxon>
    </lineage>
</organism>
<name>A0A1I4ZAZ4_9GAMM</name>
<accession>A0A1I4ZAZ4</accession>